<organism evidence="3 4">
    <name type="scientific">Thauera sinica</name>
    <dbReference type="NCBI Taxonomy" id="2665146"/>
    <lineage>
        <taxon>Bacteria</taxon>
        <taxon>Pseudomonadati</taxon>
        <taxon>Pseudomonadota</taxon>
        <taxon>Betaproteobacteria</taxon>
        <taxon>Rhodocyclales</taxon>
        <taxon>Zoogloeaceae</taxon>
        <taxon>Thauera</taxon>
    </lineage>
</organism>
<dbReference type="PANTHER" id="PTHR23339">
    <property type="entry name" value="TYROSINE SPECIFIC PROTEIN PHOSPHATASE AND DUAL SPECIFICITY PROTEIN PHOSPHATASE"/>
    <property type="match status" value="1"/>
</dbReference>
<comment type="caution">
    <text evidence="3">The sequence shown here is derived from an EMBL/GenBank/DDBJ whole genome shotgun (WGS) entry which is preliminary data.</text>
</comment>
<dbReference type="EMBL" id="JBHSOG010000068">
    <property type="protein sequence ID" value="MFC5771055.1"/>
    <property type="molecule type" value="Genomic_DNA"/>
</dbReference>
<dbReference type="InterPro" id="IPR000387">
    <property type="entry name" value="Tyr_Pase_dom"/>
</dbReference>
<dbReference type="Pfam" id="PF22784">
    <property type="entry name" value="PTP-SAK"/>
    <property type="match status" value="1"/>
</dbReference>
<feature type="domain" description="Tyrosine specific protein phosphatases" evidence="2">
    <location>
        <begin position="121"/>
        <end position="172"/>
    </location>
</feature>
<dbReference type="GO" id="GO:0004860">
    <property type="term" value="F:protein kinase inhibitor activity"/>
    <property type="evidence" value="ECO:0007669"/>
    <property type="project" value="UniProtKB-KW"/>
</dbReference>
<proteinExistence type="predicted"/>
<accession>A0ABW1AV61</accession>
<keyword evidence="1" id="KW-0378">Hydrolase</keyword>
<dbReference type="PROSITE" id="PS50056">
    <property type="entry name" value="TYR_PHOSPHATASE_2"/>
    <property type="match status" value="1"/>
</dbReference>
<dbReference type="InterPro" id="IPR057023">
    <property type="entry name" value="PTP-SAK"/>
</dbReference>
<dbReference type="SMART" id="SM00404">
    <property type="entry name" value="PTPc_motif"/>
    <property type="match status" value="1"/>
</dbReference>
<dbReference type="CDD" id="cd14505">
    <property type="entry name" value="CDKN3-like"/>
    <property type="match status" value="1"/>
</dbReference>
<sequence length="185" mass="19890">MRTSRSDPLHIDEVIAGEQCGRIGITFCPGKTGPSLYDFRWERDLAVDLGVIVAWGARAVVTLLEEHELALLGVPELGAQIRARGLDWHHLPIPDVQPPGARFEAGWQTSGPVLCNALLAGHRVLVHCRGGLGRAGTVAARLLVELGMPAVEAIGRVRSARPGAIETAEQEQYVLNLSRRRGAGS</sequence>
<dbReference type="Gene3D" id="3.90.190.10">
    <property type="entry name" value="Protein tyrosine phosphatase superfamily"/>
    <property type="match status" value="1"/>
</dbReference>
<evidence type="ECO:0000256" key="1">
    <source>
        <dbReference type="ARBA" id="ARBA00022801"/>
    </source>
</evidence>
<evidence type="ECO:0000313" key="3">
    <source>
        <dbReference type="EMBL" id="MFC5771055.1"/>
    </source>
</evidence>
<evidence type="ECO:0000313" key="4">
    <source>
        <dbReference type="Proteomes" id="UP001595974"/>
    </source>
</evidence>
<protein>
    <submittedName>
        <fullName evidence="3">Cyclin-dependent kinase inhibitor 3 family protein</fullName>
    </submittedName>
</protein>
<dbReference type="RefSeq" id="WP_232516699.1">
    <property type="nucleotide sequence ID" value="NZ_JBHSOG010000068.1"/>
</dbReference>
<gene>
    <name evidence="3" type="ORF">ACFPTN_16870</name>
</gene>
<name>A0ABW1AV61_9RHOO</name>
<reference evidence="4" key="1">
    <citation type="journal article" date="2019" name="Int. J. Syst. Evol. Microbiol.">
        <title>The Global Catalogue of Microorganisms (GCM) 10K type strain sequencing project: providing services to taxonomists for standard genome sequencing and annotation.</title>
        <authorList>
            <consortium name="The Broad Institute Genomics Platform"/>
            <consortium name="The Broad Institute Genome Sequencing Center for Infectious Disease"/>
            <person name="Wu L."/>
            <person name="Ma J."/>
        </authorList>
    </citation>
    <scope>NUCLEOTIDE SEQUENCE [LARGE SCALE GENOMIC DNA]</scope>
    <source>
        <strain evidence="4">SHR3</strain>
    </source>
</reference>
<dbReference type="InterPro" id="IPR029021">
    <property type="entry name" value="Prot-tyrosine_phosphatase-like"/>
</dbReference>
<keyword evidence="3" id="KW-0649">Protein kinase inhibitor</keyword>
<dbReference type="Proteomes" id="UP001595974">
    <property type="component" value="Unassembled WGS sequence"/>
</dbReference>
<keyword evidence="4" id="KW-1185">Reference proteome</keyword>
<dbReference type="InterPro" id="IPR050561">
    <property type="entry name" value="PTP"/>
</dbReference>
<dbReference type="InterPro" id="IPR003595">
    <property type="entry name" value="Tyr_Pase_cat"/>
</dbReference>
<evidence type="ECO:0000259" key="2">
    <source>
        <dbReference type="PROSITE" id="PS50056"/>
    </source>
</evidence>
<dbReference type="SUPFAM" id="SSF52799">
    <property type="entry name" value="(Phosphotyrosine protein) phosphatases II"/>
    <property type="match status" value="1"/>
</dbReference>